<sequence length="319" mass="35333">MTEKKMNKDPWAISDEDANAMKNQTKGGAGTGVFCPKRNISIGSPCRVCDALQPLWDFPKGSKERDTASNKSAKVSYFLNIVLSSNKEKSLVLELGKKAGDYILNSIYDPDMNWKMVAHPLSGKGFDVKIKKQKGDLGFNAYNTFKGEVCDWDVPKSVLDNLTDISQAKVIEMLTNGTLVEGENFFRITSLKLDETLTFRICPPWDHKTGGKFIITPVFRHWKGVTQAEVDGTVSVNLSAVETEVEDSGTEKQTADVPWKDDAVETKSTTTRKACFGAIDPAVFYDSDDDDCKSCGSAVMELCSKEVAKNQKRKLKEQL</sequence>
<gene>
    <name evidence="2" type="ORF">MM415A04407_0010</name>
</gene>
<dbReference type="InterPro" id="IPR012339">
    <property type="entry name" value="Phage_T4_Gp32_ssDNA-bd"/>
</dbReference>
<dbReference type="GO" id="GO:0003697">
    <property type="term" value="F:single-stranded DNA binding"/>
    <property type="evidence" value="ECO:0007669"/>
    <property type="project" value="InterPro"/>
</dbReference>
<organism evidence="2">
    <name type="scientific">viral metagenome</name>
    <dbReference type="NCBI Taxonomy" id="1070528"/>
    <lineage>
        <taxon>unclassified sequences</taxon>
        <taxon>metagenomes</taxon>
        <taxon>organismal metagenomes</taxon>
    </lineage>
</organism>
<protein>
    <recommendedName>
        <fullName evidence="1">Bacteriophage T4 Gp32 single-stranded DNA-binding domain-containing protein</fullName>
    </recommendedName>
</protein>
<dbReference type="AlphaFoldDB" id="A0A6M3JKT1"/>
<dbReference type="EMBL" id="MT141725">
    <property type="protein sequence ID" value="QJA69661.1"/>
    <property type="molecule type" value="Genomic_DNA"/>
</dbReference>
<evidence type="ECO:0000259" key="1">
    <source>
        <dbReference type="Pfam" id="PF08804"/>
    </source>
</evidence>
<reference evidence="2" key="1">
    <citation type="submission" date="2020-03" db="EMBL/GenBank/DDBJ databases">
        <title>The deep terrestrial virosphere.</title>
        <authorList>
            <person name="Holmfeldt K."/>
            <person name="Nilsson E."/>
            <person name="Simone D."/>
            <person name="Lopez-Fernandez M."/>
            <person name="Wu X."/>
            <person name="de Brujin I."/>
            <person name="Lundin D."/>
            <person name="Andersson A."/>
            <person name="Bertilsson S."/>
            <person name="Dopson M."/>
        </authorList>
    </citation>
    <scope>NUCLEOTIDE SEQUENCE</scope>
    <source>
        <strain evidence="2">MM415A04407</strain>
    </source>
</reference>
<feature type="domain" description="Bacteriophage T4 Gp32 single-stranded DNA-binding" evidence="1">
    <location>
        <begin position="35"/>
        <end position="167"/>
    </location>
</feature>
<dbReference type="Pfam" id="PF08804">
    <property type="entry name" value="gp32"/>
    <property type="match status" value="1"/>
</dbReference>
<evidence type="ECO:0000313" key="2">
    <source>
        <dbReference type="EMBL" id="QJA69661.1"/>
    </source>
</evidence>
<proteinExistence type="predicted"/>
<name>A0A6M3JKT1_9ZZZZ</name>
<accession>A0A6M3JKT1</accession>